<keyword evidence="2" id="KW-0808">Transferase</keyword>
<dbReference type="CDD" id="cd16913">
    <property type="entry name" value="YkuD_like"/>
    <property type="match status" value="1"/>
</dbReference>
<keyword evidence="6" id="KW-0732">Signal</keyword>
<accession>A0A6L6XWQ4</accession>
<evidence type="ECO:0000256" key="1">
    <source>
        <dbReference type="ARBA" id="ARBA00004752"/>
    </source>
</evidence>
<evidence type="ECO:0000259" key="7">
    <source>
        <dbReference type="Pfam" id="PF01471"/>
    </source>
</evidence>
<dbReference type="GO" id="GO:0071555">
    <property type="term" value="P:cell wall organization"/>
    <property type="evidence" value="ECO:0007669"/>
    <property type="project" value="UniProtKB-KW"/>
</dbReference>
<evidence type="ECO:0000256" key="6">
    <source>
        <dbReference type="SAM" id="SignalP"/>
    </source>
</evidence>
<sequence length="231" mass="25603">MTRLVACLVLLVATLALAPGPADAAPGPWAVKAEKRLNALRCDAGRGDGRIDAHTRSAVVRFQSRVGLRQTGHLDDRTRRHLYAEDAPRCDRRPVPRHSGQGRRIVISQHQNWVWLVGASGRVLAEGGMVDNPRVLHRGTHATGSYCGRGGRIRLNQAVSGTLWLDDFVRFAPCGIGFHRIPRWKSNGRQMHADWILGTDLATSHGCIRLSRGLAHQVWAFTTRRTQVRVV</sequence>
<keyword evidence="5" id="KW-0961">Cell wall biogenesis/degradation</keyword>
<reference evidence="9 10" key="1">
    <citation type="submission" date="2019-12" db="EMBL/GenBank/DDBJ databases">
        <authorList>
            <person name="Huq M.A."/>
        </authorList>
    </citation>
    <scope>NUCLEOTIDE SEQUENCE [LARGE SCALE GENOMIC DNA]</scope>
    <source>
        <strain evidence="9 10">MAH-18</strain>
    </source>
</reference>
<feature type="domain" description="L,D-TPase catalytic" evidence="8">
    <location>
        <begin position="162"/>
        <end position="230"/>
    </location>
</feature>
<dbReference type="RefSeq" id="WP_157346595.1">
    <property type="nucleotide sequence ID" value="NZ_WSEK01000005.1"/>
</dbReference>
<proteinExistence type="predicted"/>
<comment type="pathway">
    <text evidence="1">Cell wall biogenesis; peptidoglycan biosynthesis.</text>
</comment>
<evidence type="ECO:0000259" key="8">
    <source>
        <dbReference type="Pfam" id="PF03734"/>
    </source>
</evidence>
<dbReference type="InterPro" id="IPR036365">
    <property type="entry name" value="PGBD-like_sf"/>
</dbReference>
<keyword evidence="10" id="KW-1185">Reference proteome</keyword>
<feature type="chain" id="PRO_5026837592" evidence="6">
    <location>
        <begin position="25"/>
        <end position="231"/>
    </location>
</feature>
<evidence type="ECO:0000313" key="9">
    <source>
        <dbReference type="EMBL" id="MVQ51639.1"/>
    </source>
</evidence>
<evidence type="ECO:0000256" key="3">
    <source>
        <dbReference type="ARBA" id="ARBA00022960"/>
    </source>
</evidence>
<keyword evidence="3" id="KW-0133">Cell shape</keyword>
<gene>
    <name evidence="9" type="ORF">GON03_20865</name>
</gene>
<evidence type="ECO:0000313" key="10">
    <source>
        <dbReference type="Proteomes" id="UP000473525"/>
    </source>
</evidence>
<evidence type="ECO:0000256" key="2">
    <source>
        <dbReference type="ARBA" id="ARBA00022679"/>
    </source>
</evidence>
<keyword evidence="4" id="KW-0573">Peptidoglycan synthesis</keyword>
<dbReference type="InterPro" id="IPR005490">
    <property type="entry name" value="LD_TPept_cat_dom"/>
</dbReference>
<comment type="caution">
    <text evidence="9">The sequence shown here is derived from an EMBL/GenBank/DDBJ whole genome shotgun (WGS) entry which is preliminary data.</text>
</comment>
<dbReference type="Proteomes" id="UP000473525">
    <property type="component" value="Unassembled WGS sequence"/>
</dbReference>
<dbReference type="GO" id="GO:0016740">
    <property type="term" value="F:transferase activity"/>
    <property type="evidence" value="ECO:0007669"/>
    <property type="project" value="UniProtKB-KW"/>
</dbReference>
<dbReference type="SUPFAM" id="SSF141523">
    <property type="entry name" value="L,D-transpeptidase catalytic domain-like"/>
    <property type="match status" value="1"/>
</dbReference>
<dbReference type="GO" id="GO:0009252">
    <property type="term" value="P:peptidoglycan biosynthetic process"/>
    <property type="evidence" value="ECO:0007669"/>
    <property type="project" value="UniProtKB-UniPathway"/>
</dbReference>
<feature type="signal peptide" evidence="6">
    <location>
        <begin position="1"/>
        <end position="24"/>
    </location>
</feature>
<dbReference type="EMBL" id="WSEK01000005">
    <property type="protein sequence ID" value="MVQ51639.1"/>
    <property type="molecule type" value="Genomic_DNA"/>
</dbReference>
<dbReference type="Gene3D" id="1.10.101.10">
    <property type="entry name" value="PGBD-like superfamily/PGBD"/>
    <property type="match status" value="1"/>
</dbReference>
<dbReference type="InterPro" id="IPR036366">
    <property type="entry name" value="PGBDSf"/>
</dbReference>
<dbReference type="Pfam" id="PF01471">
    <property type="entry name" value="PG_binding_1"/>
    <property type="match status" value="1"/>
</dbReference>
<evidence type="ECO:0000256" key="4">
    <source>
        <dbReference type="ARBA" id="ARBA00022984"/>
    </source>
</evidence>
<dbReference type="SUPFAM" id="SSF47090">
    <property type="entry name" value="PGBD-like"/>
    <property type="match status" value="1"/>
</dbReference>
<organism evidence="9 10">
    <name type="scientific">Nocardioides agri</name>
    <dbReference type="NCBI Taxonomy" id="2682843"/>
    <lineage>
        <taxon>Bacteria</taxon>
        <taxon>Bacillati</taxon>
        <taxon>Actinomycetota</taxon>
        <taxon>Actinomycetes</taxon>
        <taxon>Propionibacteriales</taxon>
        <taxon>Nocardioidaceae</taxon>
        <taxon>Nocardioides</taxon>
    </lineage>
</organism>
<dbReference type="Gene3D" id="2.40.440.10">
    <property type="entry name" value="L,D-transpeptidase catalytic domain-like"/>
    <property type="match status" value="1"/>
</dbReference>
<feature type="domain" description="Peptidoglycan binding-like" evidence="7">
    <location>
        <begin position="32"/>
        <end position="82"/>
    </location>
</feature>
<dbReference type="AlphaFoldDB" id="A0A6L6XWQ4"/>
<dbReference type="InterPro" id="IPR002477">
    <property type="entry name" value="Peptidoglycan-bd-like"/>
</dbReference>
<dbReference type="GO" id="GO:0008360">
    <property type="term" value="P:regulation of cell shape"/>
    <property type="evidence" value="ECO:0007669"/>
    <property type="project" value="UniProtKB-KW"/>
</dbReference>
<evidence type="ECO:0000256" key="5">
    <source>
        <dbReference type="ARBA" id="ARBA00023316"/>
    </source>
</evidence>
<dbReference type="InterPro" id="IPR038063">
    <property type="entry name" value="Transpep_catalytic_dom"/>
</dbReference>
<dbReference type="UniPathway" id="UPA00219"/>
<protein>
    <submittedName>
        <fullName evidence="9">Peptidoglycan-binding protein</fullName>
    </submittedName>
</protein>
<name>A0A6L6XWQ4_9ACTN</name>
<dbReference type="Pfam" id="PF03734">
    <property type="entry name" value="YkuD"/>
    <property type="match status" value="1"/>
</dbReference>